<protein>
    <submittedName>
        <fullName evidence="5">Dipeptidase E</fullName>
    </submittedName>
</protein>
<dbReference type="InterPro" id="IPR005320">
    <property type="entry name" value="Peptidase_S51"/>
</dbReference>
<name>A0A4R2N228_9PAST</name>
<comment type="caution">
    <text evidence="5">The sequence shown here is derived from an EMBL/GenBank/DDBJ whole genome shotgun (WGS) entry which is preliminary data.</text>
</comment>
<dbReference type="Gene3D" id="3.40.50.880">
    <property type="match status" value="1"/>
</dbReference>
<keyword evidence="3" id="KW-0378">Hydrolase</keyword>
<dbReference type="PANTHER" id="PTHR20842">
    <property type="entry name" value="PROTEASE S51 ALPHA-ASPARTYL DIPEPTIDASE"/>
    <property type="match status" value="1"/>
</dbReference>
<dbReference type="GO" id="GO:0006508">
    <property type="term" value="P:proteolysis"/>
    <property type="evidence" value="ECO:0007669"/>
    <property type="project" value="UniProtKB-KW"/>
</dbReference>
<dbReference type="SUPFAM" id="SSF52317">
    <property type="entry name" value="Class I glutamine amidotransferase-like"/>
    <property type="match status" value="1"/>
</dbReference>
<dbReference type="Pfam" id="PF03575">
    <property type="entry name" value="Peptidase_S51"/>
    <property type="match status" value="1"/>
</dbReference>
<proteinExistence type="inferred from homology"/>
<dbReference type="AlphaFoldDB" id="A0A4R2N228"/>
<evidence type="ECO:0000256" key="1">
    <source>
        <dbReference type="ARBA" id="ARBA00006534"/>
    </source>
</evidence>
<keyword evidence="2" id="KW-0645">Protease</keyword>
<evidence type="ECO:0000313" key="6">
    <source>
        <dbReference type="Proteomes" id="UP000294841"/>
    </source>
</evidence>
<evidence type="ECO:0000256" key="3">
    <source>
        <dbReference type="ARBA" id="ARBA00022801"/>
    </source>
</evidence>
<dbReference type="InterPro" id="IPR029062">
    <property type="entry name" value="Class_I_gatase-like"/>
</dbReference>
<keyword evidence="6" id="KW-1185">Reference proteome</keyword>
<dbReference type="PANTHER" id="PTHR20842:SF0">
    <property type="entry name" value="ALPHA-ASPARTYL DIPEPTIDASE"/>
    <property type="match status" value="1"/>
</dbReference>
<gene>
    <name evidence="5" type="ORF">EV697_10122</name>
</gene>
<evidence type="ECO:0000256" key="2">
    <source>
        <dbReference type="ARBA" id="ARBA00022670"/>
    </source>
</evidence>
<dbReference type="GO" id="GO:0008236">
    <property type="term" value="F:serine-type peptidase activity"/>
    <property type="evidence" value="ECO:0007669"/>
    <property type="project" value="UniProtKB-KW"/>
</dbReference>
<dbReference type="Proteomes" id="UP000294841">
    <property type="component" value="Unassembled WGS sequence"/>
</dbReference>
<organism evidence="5 6">
    <name type="scientific">Bisgaardia hudsonensis</name>
    <dbReference type="NCBI Taxonomy" id="109472"/>
    <lineage>
        <taxon>Bacteria</taxon>
        <taxon>Pseudomonadati</taxon>
        <taxon>Pseudomonadota</taxon>
        <taxon>Gammaproteobacteria</taxon>
        <taxon>Pasteurellales</taxon>
        <taxon>Pasteurellaceae</taxon>
        <taxon>Bisgaardia</taxon>
    </lineage>
</organism>
<evidence type="ECO:0000256" key="4">
    <source>
        <dbReference type="ARBA" id="ARBA00022825"/>
    </source>
</evidence>
<sequence>MEDDKKAFERLGLIVEELDISSSTINHIKKTIKKNDFIYPSGGNTFYLLQELKISGTDKIILEEIKNGKLYIGASAGSIITTKNIGYIAKMDDRGKARNLTDYNALNLVDFYVLPHHTNEPFTKVVEEIILDYSNKIDLIPISNTEVVQVKGE</sequence>
<comment type="similarity">
    <text evidence="1">Belongs to the peptidase S51 family.</text>
</comment>
<keyword evidence="4" id="KW-0720">Serine protease</keyword>
<evidence type="ECO:0000313" key="5">
    <source>
        <dbReference type="EMBL" id="TCP13906.1"/>
    </source>
</evidence>
<reference evidence="5 6" key="1">
    <citation type="submission" date="2019-03" db="EMBL/GenBank/DDBJ databases">
        <title>Genomic Encyclopedia of Type Strains, Phase IV (KMG-IV): sequencing the most valuable type-strain genomes for metagenomic binning, comparative biology and taxonomic classification.</title>
        <authorList>
            <person name="Goeker M."/>
        </authorList>
    </citation>
    <scope>NUCLEOTIDE SEQUENCE [LARGE SCALE GENOMIC DNA]</scope>
    <source>
        <strain evidence="5 6">DSM 28231</strain>
    </source>
</reference>
<accession>A0A4R2N228</accession>
<dbReference type="EMBL" id="SLXI01000001">
    <property type="protein sequence ID" value="TCP13906.1"/>
    <property type="molecule type" value="Genomic_DNA"/>
</dbReference>